<dbReference type="AlphaFoldDB" id="A0A7L4YK06"/>
<dbReference type="RefSeq" id="WP_159542818.1">
    <property type="nucleotide sequence ID" value="NZ_CP047156.1"/>
</dbReference>
<organism evidence="2 3">
    <name type="scientific">Epidermidibacterium keratini</name>
    <dbReference type="NCBI Taxonomy" id="1891644"/>
    <lineage>
        <taxon>Bacteria</taxon>
        <taxon>Bacillati</taxon>
        <taxon>Actinomycetota</taxon>
        <taxon>Actinomycetes</taxon>
        <taxon>Sporichthyales</taxon>
        <taxon>Sporichthyaceae</taxon>
        <taxon>Epidermidibacterium</taxon>
    </lineage>
</organism>
<protein>
    <recommendedName>
        <fullName evidence="1">GAD-related domain-containing protein</fullName>
    </recommendedName>
</protein>
<keyword evidence="3" id="KW-1185">Reference proteome</keyword>
<gene>
    <name evidence="2" type="ORF">EK0264_03200</name>
</gene>
<evidence type="ECO:0000313" key="2">
    <source>
        <dbReference type="EMBL" id="QHB99387.1"/>
    </source>
</evidence>
<dbReference type="Proteomes" id="UP000463857">
    <property type="component" value="Chromosome"/>
</dbReference>
<dbReference type="OrthoDB" id="9016361at2"/>
<name>A0A7L4YK06_9ACTN</name>
<accession>A0A7L4YK06</accession>
<proteinExistence type="predicted"/>
<dbReference type="InterPro" id="IPR014983">
    <property type="entry name" value="GAD-rel"/>
</dbReference>
<feature type="domain" description="GAD-related" evidence="1">
    <location>
        <begin position="21"/>
        <end position="130"/>
    </location>
</feature>
<reference evidence="2 3" key="1">
    <citation type="journal article" date="2018" name="Int. J. Syst. Evol. Microbiol.">
        <title>Epidermidibacterium keratini gen. nov., sp. nov., a member of the family Sporichthyaceae, isolated from keratin epidermis.</title>
        <authorList>
            <person name="Lee D.G."/>
            <person name="Trujillo M.E."/>
            <person name="Kang S."/>
            <person name="Nam J.J."/>
            <person name="Kim Y.J."/>
        </authorList>
    </citation>
    <scope>NUCLEOTIDE SEQUENCE [LARGE SCALE GENOMIC DNA]</scope>
    <source>
        <strain evidence="2 3">EPI-7</strain>
    </source>
</reference>
<evidence type="ECO:0000313" key="3">
    <source>
        <dbReference type="Proteomes" id="UP000463857"/>
    </source>
</evidence>
<sequence length="224" mass="24674">MPAREVGVSVGKQPEITEEFLQMFVEAMGSVVPGPPIPPDEIESWRGKLPDLVLTWWEQVGLASFGDGRAWFTDPAEWVDVAAEILPLCQVISPYLDPALLNGAYYPWMRDAFGDMYCWSPTHQVKLKITPLLHWVGGADYSEDIANGLVTLPVENAILSRPRDFDVVDDKGKLLFSRLRKRLGPLTADTYYAMVVPVALGGAVLADNFAIKPVHGHLAQGSTN</sequence>
<dbReference type="InParanoid" id="A0A7L4YK06"/>
<dbReference type="EMBL" id="CP047156">
    <property type="protein sequence ID" value="QHB99387.1"/>
    <property type="molecule type" value="Genomic_DNA"/>
</dbReference>
<dbReference type="Pfam" id="PF08887">
    <property type="entry name" value="GAD-like"/>
    <property type="match status" value="1"/>
</dbReference>
<dbReference type="KEGG" id="eke:EK0264_03200"/>
<evidence type="ECO:0000259" key="1">
    <source>
        <dbReference type="Pfam" id="PF08887"/>
    </source>
</evidence>